<gene>
    <name evidence="1" type="ORF">JTE90_024684</name>
</gene>
<proteinExistence type="predicted"/>
<dbReference type="EMBL" id="JAFNEN010001050">
    <property type="protein sequence ID" value="KAG8175167.1"/>
    <property type="molecule type" value="Genomic_DNA"/>
</dbReference>
<organism evidence="1 2">
    <name type="scientific">Oedothorax gibbosus</name>
    <dbReference type="NCBI Taxonomy" id="931172"/>
    <lineage>
        <taxon>Eukaryota</taxon>
        <taxon>Metazoa</taxon>
        <taxon>Ecdysozoa</taxon>
        <taxon>Arthropoda</taxon>
        <taxon>Chelicerata</taxon>
        <taxon>Arachnida</taxon>
        <taxon>Araneae</taxon>
        <taxon>Araneomorphae</taxon>
        <taxon>Entelegynae</taxon>
        <taxon>Araneoidea</taxon>
        <taxon>Linyphiidae</taxon>
        <taxon>Erigoninae</taxon>
        <taxon>Oedothorax</taxon>
    </lineage>
</organism>
<sequence>MWRILQRGFKPNVRRLQLCCLPNPINFNYVGNILQHYMRSKEKLPRVKVTWGDNLVTGGMCSTTPCFKQKHFKTAKVFKTAKEDLRKEMMVRG</sequence>
<reference evidence="1 2" key="1">
    <citation type="journal article" date="2022" name="Nat. Ecol. Evol.">
        <title>A masculinizing supergene underlies an exaggerated male reproductive morph in a spider.</title>
        <authorList>
            <person name="Hendrickx F."/>
            <person name="De Corte Z."/>
            <person name="Sonet G."/>
            <person name="Van Belleghem S.M."/>
            <person name="Kostlbacher S."/>
            <person name="Vangestel C."/>
        </authorList>
    </citation>
    <scope>NUCLEOTIDE SEQUENCE [LARGE SCALE GENOMIC DNA]</scope>
    <source>
        <strain evidence="1">W744_W776</strain>
    </source>
</reference>
<accession>A0AAV6TSY8</accession>
<protein>
    <submittedName>
        <fullName evidence="1">Uncharacterized protein</fullName>
    </submittedName>
</protein>
<comment type="caution">
    <text evidence="1">The sequence shown here is derived from an EMBL/GenBank/DDBJ whole genome shotgun (WGS) entry which is preliminary data.</text>
</comment>
<evidence type="ECO:0000313" key="2">
    <source>
        <dbReference type="Proteomes" id="UP000827092"/>
    </source>
</evidence>
<name>A0AAV6TSY8_9ARAC</name>
<keyword evidence="2" id="KW-1185">Reference proteome</keyword>
<dbReference type="AlphaFoldDB" id="A0AAV6TSY8"/>
<dbReference type="Proteomes" id="UP000827092">
    <property type="component" value="Unassembled WGS sequence"/>
</dbReference>
<evidence type="ECO:0000313" key="1">
    <source>
        <dbReference type="EMBL" id="KAG8175167.1"/>
    </source>
</evidence>